<protein>
    <recommendedName>
        <fullName evidence="2">UBA domain-containing protein</fullName>
    </recommendedName>
</protein>
<feature type="compositionally biased region" description="Low complexity" evidence="1">
    <location>
        <begin position="254"/>
        <end position="269"/>
    </location>
</feature>
<dbReference type="SUPFAM" id="SSF46934">
    <property type="entry name" value="UBA-like"/>
    <property type="match status" value="1"/>
</dbReference>
<dbReference type="SUPFAM" id="SSF57863">
    <property type="entry name" value="ArfGap/RecO-like zinc finger"/>
    <property type="match status" value="1"/>
</dbReference>
<dbReference type="KEGG" id="ssck:SPSK_02297"/>
<reference evidence="3 4" key="1">
    <citation type="journal article" date="2014" name="BMC Genomics">
        <title>Comparative genomics of the major fungal agents of human and animal Sporotrichosis: Sporothrix schenckii and Sporothrix brasiliensis.</title>
        <authorList>
            <person name="Teixeira M.M."/>
            <person name="de Almeida L.G."/>
            <person name="Kubitschek-Barreira P."/>
            <person name="Alves F.L."/>
            <person name="Kioshima E.S."/>
            <person name="Abadio A.K."/>
            <person name="Fernandes L."/>
            <person name="Derengowski L.S."/>
            <person name="Ferreira K.S."/>
            <person name="Souza R.C."/>
            <person name="Ruiz J.C."/>
            <person name="de Andrade N.C."/>
            <person name="Paes H.C."/>
            <person name="Nicola A.M."/>
            <person name="Albuquerque P."/>
            <person name="Gerber A.L."/>
            <person name="Martins V.P."/>
            <person name="Peconick L.D."/>
            <person name="Neto A.V."/>
            <person name="Chaucanez C.B."/>
            <person name="Silva P.A."/>
            <person name="Cunha O.L."/>
            <person name="de Oliveira F.F."/>
            <person name="dos Santos T.C."/>
            <person name="Barros A.L."/>
            <person name="Soares M.A."/>
            <person name="de Oliveira L.M."/>
            <person name="Marini M.M."/>
            <person name="Villalobos-Duno H."/>
            <person name="Cunha M.M."/>
            <person name="de Hoog S."/>
            <person name="da Silveira J.F."/>
            <person name="Henrissat B."/>
            <person name="Nino-Vega G.A."/>
            <person name="Cisalpino P.S."/>
            <person name="Mora-Montes H.M."/>
            <person name="Almeida S.R."/>
            <person name="Stajich J.E."/>
            <person name="Lopes-Bezerra L.M."/>
            <person name="Vasconcelos A.T."/>
            <person name="Felipe M.S."/>
        </authorList>
    </citation>
    <scope>NUCLEOTIDE SEQUENCE [LARGE SCALE GENOMIC DNA]</scope>
    <source>
        <strain evidence="3 4">1099-18</strain>
    </source>
</reference>
<feature type="region of interest" description="Disordered" evidence="1">
    <location>
        <begin position="354"/>
        <end position="402"/>
    </location>
</feature>
<comment type="caution">
    <text evidence="3">The sequence shown here is derived from an EMBL/GenBank/DDBJ whole genome shotgun (WGS) entry which is preliminary data.</text>
</comment>
<dbReference type="OrthoDB" id="10266696at2759"/>
<dbReference type="InterPro" id="IPR037278">
    <property type="entry name" value="ARFGAP/RecO"/>
</dbReference>
<dbReference type="GO" id="GO:0005096">
    <property type="term" value="F:GTPase activator activity"/>
    <property type="evidence" value="ECO:0007669"/>
    <property type="project" value="InterPro"/>
</dbReference>
<feature type="region of interest" description="Disordered" evidence="1">
    <location>
        <begin position="54"/>
        <end position="90"/>
    </location>
</feature>
<proteinExistence type="predicted"/>
<dbReference type="Pfam" id="PF01412">
    <property type="entry name" value="ArfGap"/>
    <property type="match status" value="1"/>
</dbReference>
<dbReference type="Gene3D" id="1.10.220.150">
    <property type="entry name" value="Arf GTPase activating protein"/>
    <property type="match status" value="1"/>
</dbReference>
<feature type="compositionally biased region" description="Polar residues" evidence="1">
    <location>
        <begin position="581"/>
        <end position="612"/>
    </location>
</feature>
<dbReference type="GeneID" id="27664446"/>
<feature type="compositionally biased region" description="Polar residues" evidence="1">
    <location>
        <begin position="376"/>
        <end position="402"/>
    </location>
</feature>
<evidence type="ECO:0000313" key="3">
    <source>
        <dbReference type="EMBL" id="KJR86660.1"/>
    </source>
</evidence>
<dbReference type="InterPro" id="IPR009060">
    <property type="entry name" value="UBA-like_sf"/>
</dbReference>
<feature type="compositionally biased region" description="Polar residues" evidence="1">
    <location>
        <begin position="630"/>
        <end position="646"/>
    </location>
</feature>
<accession>A0A0F2MCT7</accession>
<feature type="region of interest" description="Disordered" evidence="1">
    <location>
        <begin position="572"/>
        <end position="612"/>
    </location>
</feature>
<feature type="compositionally biased region" description="Polar residues" evidence="1">
    <location>
        <begin position="654"/>
        <end position="663"/>
    </location>
</feature>
<evidence type="ECO:0000313" key="4">
    <source>
        <dbReference type="Proteomes" id="UP000033710"/>
    </source>
</evidence>
<dbReference type="Proteomes" id="UP000033710">
    <property type="component" value="Unassembled WGS sequence"/>
</dbReference>
<name>A0A0F2MCT7_SPOSC</name>
<feature type="compositionally biased region" description="Low complexity" evidence="1">
    <location>
        <begin position="361"/>
        <end position="375"/>
    </location>
</feature>
<feature type="compositionally biased region" description="Polar residues" evidence="1">
    <location>
        <begin position="492"/>
        <end position="506"/>
    </location>
</feature>
<dbReference type="AlphaFoldDB" id="A0A0F2MCT7"/>
<feature type="region of interest" description="Disordered" evidence="1">
    <location>
        <begin position="1"/>
        <end position="37"/>
    </location>
</feature>
<feature type="compositionally biased region" description="Polar residues" evidence="1">
    <location>
        <begin position="231"/>
        <end position="253"/>
    </location>
</feature>
<evidence type="ECO:0000256" key="1">
    <source>
        <dbReference type="SAM" id="MobiDB-lite"/>
    </source>
</evidence>
<dbReference type="VEuPathDB" id="FungiDB:SPSK_02297"/>
<feature type="compositionally biased region" description="Pro residues" evidence="1">
    <location>
        <begin position="532"/>
        <end position="541"/>
    </location>
</feature>
<dbReference type="InterPro" id="IPR001164">
    <property type="entry name" value="ArfGAP_dom"/>
</dbReference>
<dbReference type="EMBL" id="AXCR01000006">
    <property type="protein sequence ID" value="KJR86660.1"/>
    <property type="molecule type" value="Genomic_DNA"/>
</dbReference>
<feature type="region of interest" description="Disordered" evidence="1">
    <location>
        <begin position="218"/>
        <end position="298"/>
    </location>
</feature>
<feature type="compositionally biased region" description="Low complexity" evidence="1">
    <location>
        <begin position="507"/>
        <end position="517"/>
    </location>
</feature>
<dbReference type="Gene3D" id="1.10.8.10">
    <property type="entry name" value="DNA helicase RuvA subunit, C-terminal domain"/>
    <property type="match status" value="1"/>
</dbReference>
<dbReference type="InterPro" id="IPR015940">
    <property type="entry name" value="UBA"/>
</dbReference>
<feature type="region of interest" description="Disordered" evidence="1">
    <location>
        <begin position="492"/>
        <end position="544"/>
    </location>
</feature>
<sequence length="702" mass="75803">MDSWSNEQVDNMRKVGNAASNKVYNPIGQKPPVPIDADEADSAMERFIRQKYINSAFSKPTNAGRHRSTDSSGSDDIPPPLPPKTPGRLNVRSVSSIFPLPSRVKDNVSANIVVNHSTPGNLDKHNTTPTSPLPRAMSYPRPESSGSGAGSRIRSKVSQVFGSDKHTDGSESLDGKLARLRDMGFSDDRRNTVVLKAVSWDLDRAIDMLVRMGDAGVSNGRLSPHPLASPRDSSLSAPTRTFNPTASMTTATRLSVPLPTSLRTPSSPSANSGINPFDTLETAPSPAPPQSSQSTGTLQNQKLYSATNPFGIVPTPPQQATPFNPTVTASTSAFNLHQAFQKLALSPPQPLFPHHTGSSMQQQHQHQHQQALQAQSPLSVSSAGQPYFSSTFPAGRSHQSNLPQRVEYNNPFMNVDNASQQQQLQPVPHVQYQRLQSPMQPQQPLSVVTSDFPNGTLGNNPFTRSPTRIQSPNALGQIPEQSQASYFTTLSQSHTYPLPNGNPSGTSLSSLQNSNPQLPQPPQRPMNNPFVTQPPPQPQPPRLHNTASIMALYNMQPLSPVVAQPLASPLDKPVLNPLQPPAQQQSSTGESLFNKNESSQTHLPTTTRVANNPFLTMSNTTSMISTYAQQNSQYPTTQPSLSSVQRQPPPPTVASPSGTTMTVNPADLFVSGRSRDSIMALGMEWSNGRHSPDAFASLSAHH</sequence>
<evidence type="ECO:0000259" key="2">
    <source>
        <dbReference type="PROSITE" id="PS50030"/>
    </source>
</evidence>
<feature type="domain" description="UBA" evidence="2">
    <location>
        <begin position="172"/>
        <end position="212"/>
    </location>
</feature>
<dbReference type="RefSeq" id="XP_016589336.1">
    <property type="nucleotide sequence ID" value="XM_016729169.1"/>
</dbReference>
<dbReference type="SMART" id="SM00165">
    <property type="entry name" value="UBA"/>
    <property type="match status" value="1"/>
</dbReference>
<dbReference type="PROSITE" id="PS50030">
    <property type="entry name" value="UBA"/>
    <property type="match status" value="1"/>
</dbReference>
<gene>
    <name evidence="3" type="ORF">SPSK_02297</name>
</gene>
<organism evidence="3 4">
    <name type="scientific">Sporothrix schenckii 1099-18</name>
    <dbReference type="NCBI Taxonomy" id="1397361"/>
    <lineage>
        <taxon>Eukaryota</taxon>
        <taxon>Fungi</taxon>
        <taxon>Dikarya</taxon>
        <taxon>Ascomycota</taxon>
        <taxon>Pezizomycotina</taxon>
        <taxon>Sordariomycetes</taxon>
        <taxon>Sordariomycetidae</taxon>
        <taxon>Ophiostomatales</taxon>
        <taxon>Ophiostomataceae</taxon>
        <taxon>Sporothrix</taxon>
    </lineage>
</organism>
<feature type="region of interest" description="Disordered" evidence="1">
    <location>
        <begin position="115"/>
        <end position="153"/>
    </location>
</feature>
<dbReference type="InterPro" id="IPR038508">
    <property type="entry name" value="ArfGAP_dom_sf"/>
</dbReference>
<reference evidence="3 4" key="2">
    <citation type="journal article" date="2015" name="Eukaryot. Cell">
        <title>Asexual propagation of a virulent clone complex in a human and feline outbreak of sporotrichosis.</title>
        <authorList>
            <person name="Teixeira Mde M."/>
            <person name="Rodrigues A.M."/>
            <person name="Tsui C.K."/>
            <person name="de Almeida L.G."/>
            <person name="Van Diepeningen A.D."/>
            <person name="van den Ende B.G."/>
            <person name="Fernandes G.F."/>
            <person name="Kano R."/>
            <person name="Hamelin R.C."/>
            <person name="Lopes-Bezerra L.M."/>
            <person name="Vasconcelos A.T."/>
            <person name="de Hoog S."/>
            <person name="de Camargo Z.P."/>
            <person name="Felipe M.S."/>
        </authorList>
    </citation>
    <scope>NUCLEOTIDE SEQUENCE [LARGE SCALE GENOMIC DNA]</scope>
    <source>
        <strain evidence="3 4">1099-18</strain>
    </source>
</reference>
<feature type="region of interest" description="Disordered" evidence="1">
    <location>
        <begin position="630"/>
        <end position="664"/>
    </location>
</feature>